<dbReference type="PROSITE" id="PS50948">
    <property type="entry name" value="PAN"/>
    <property type="match status" value="1"/>
</dbReference>
<evidence type="ECO:0000256" key="4">
    <source>
        <dbReference type="SAM" id="Phobius"/>
    </source>
</evidence>
<evidence type="ECO:0000256" key="2">
    <source>
        <dbReference type="ARBA" id="ARBA00022729"/>
    </source>
</evidence>
<gene>
    <name evidence="7" type="ORF">Sjap_025434</name>
</gene>
<dbReference type="Pfam" id="PF08276">
    <property type="entry name" value="PAN_2"/>
    <property type="match status" value="1"/>
</dbReference>
<dbReference type="EMBL" id="JBBNAE010000011">
    <property type="protein sequence ID" value="KAK9085023.1"/>
    <property type="molecule type" value="Genomic_DNA"/>
</dbReference>
<name>A0AAP0E4U7_9MAGN</name>
<dbReference type="PIRSF" id="PIRSF002686">
    <property type="entry name" value="SLG"/>
    <property type="match status" value="1"/>
</dbReference>
<comment type="function">
    <text evidence="1">Involved in sporophytic self-incompatibility system (the inability of flowering plants to achieve self-fertilization).</text>
</comment>
<dbReference type="Proteomes" id="UP001417504">
    <property type="component" value="Unassembled WGS sequence"/>
</dbReference>
<comment type="caution">
    <text evidence="7">The sequence shown here is derived from an EMBL/GenBank/DDBJ whole genome shotgun (WGS) entry which is preliminary data.</text>
</comment>
<keyword evidence="8" id="KW-1185">Reference proteome</keyword>
<evidence type="ECO:0000256" key="3">
    <source>
        <dbReference type="ARBA" id="ARBA00023157"/>
    </source>
</evidence>
<dbReference type="InterPro" id="IPR036426">
    <property type="entry name" value="Bulb-type_lectin_dom_sf"/>
</dbReference>
<dbReference type="InterPro" id="IPR035446">
    <property type="entry name" value="SLSG/EP1"/>
</dbReference>
<keyword evidence="3" id="KW-1015">Disulfide bond</keyword>
<feature type="domain" description="Apple" evidence="6">
    <location>
        <begin position="290"/>
        <end position="365"/>
    </location>
</feature>
<feature type="domain" description="Bulb-type lectin" evidence="5">
    <location>
        <begin position="1"/>
        <end position="111"/>
    </location>
</feature>
<evidence type="ECO:0000259" key="5">
    <source>
        <dbReference type="PROSITE" id="PS50927"/>
    </source>
</evidence>
<dbReference type="SUPFAM" id="SSF51110">
    <property type="entry name" value="alpha-D-mannose-specific plant lectins"/>
    <property type="match status" value="1"/>
</dbReference>
<keyword evidence="4" id="KW-1133">Transmembrane helix</keyword>
<keyword evidence="4" id="KW-0472">Membrane</keyword>
<accession>A0AAP0E4U7</accession>
<protein>
    <submittedName>
        <fullName evidence="7">Uncharacterized protein</fullName>
    </submittedName>
</protein>
<dbReference type="PANTHER" id="PTHR32444:SF246">
    <property type="entry name" value="S-LOCUS-SPECIFIC GLYCOPROTEIN S13-LIKE"/>
    <property type="match status" value="1"/>
</dbReference>
<evidence type="ECO:0000313" key="8">
    <source>
        <dbReference type="Proteomes" id="UP001417504"/>
    </source>
</evidence>
<dbReference type="Pfam" id="PF01453">
    <property type="entry name" value="B_lectin"/>
    <property type="match status" value="1"/>
</dbReference>
<evidence type="ECO:0000313" key="7">
    <source>
        <dbReference type="EMBL" id="KAK9085023.1"/>
    </source>
</evidence>
<dbReference type="PROSITE" id="PS50927">
    <property type="entry name" value="BULB_LECTIN"/>
    <property type="match status" value="1"/>
</dbReference>
<dbReference type="GO" id="GO:0048544">
    <property type="term" value="P:recognition of pollen"/>
    <property type="evidence" value="ECO:0007669"/>
    <property type="project" value="InterPro"/>
</dbReference>
<dbReference type="InterPro" id="IPR000858">
    <property type="entry name" value="S_locus_glycoprot_dom"/>
</dbReference>
<dbReference type="SUPFAM" id="SSF57414">
    <property type="entry name" value="Hairpin loop containing domain-like"/>
    <property type="match status" value="1"/>
</dbReference>
<dbReference type="InterPro" id="IPR001480">
    <property type="entry name" value="Bulb-type_lectin_dom"/>
</dbReference>
<sequence>MEHLLLVFSVLGTLNKLYLGIWYNKMPKQTFVWVCNRKNPVTKNFGRVLKISNEGNLVILGGENVMWSSNILVSDVTIESPVAVLMHYILKNRNEAVLWQSFDYPTDTLLPGMKIGLNFITGHDYHLTSWKDYENPEPGPYSLSMDHRGPIQFVIRNMSDIYMRSNAWDGSTFIAGFLNHSRLTMYNTVDVNDAEMYLTLSISQFRIVLIPTGDVNVVYWVENSNMWILLRDVASNECMHYNRRGAFGICERGSSPPYCNCLPGFRPHSQNDWDMRNWSGGCVRHKELTCDERNEFLRLERVKGPDYSVTFTDLSMKECEMKCLWNCSCAAYAYVNSTMICLVWAGKLIDISDHFDGFDLYVRADETGLGNKFSLSSTGHSTSFINPRNWRIWVVLVLCITVAFVSLGSIYYRRTRNKKRRKTNRLGFVVIRCSHRLNI</sequence>
<dbReference type="AlphaFoldDB" id="A0AAP0E4U7"/>
<organism evidence="7 8">
    <name type="scientific">Stephania japonica</name>
    <dbReference type="NCBI Taxonomy" id="461633"/>
    <lineage>
        <taxon>Eukaryota</taxon>
        <taxon>Viridiplantae</taxon>
        <taxon>Streptophyta</taxon>
        <taxon>Embryophyta</taxon>
        <taxon>Tracheophyta</taxon>
        <taxon>Spermatophyta</taxon>
        <taxon>Magnoliopsida</taxon>
        <taxon>Ranunculales</taxon>
        <taxon>Menispermaceae</taxon>
        <taxon>Menispermoideae</taxon>
        <taxon>Cissampelideae</taxon>
        <taxon>Stephania</taxon>
    </lineage>
</organism>
<dbReference type="CDD" id="cd01098">
    <property type="entry name" value="PAN_AP_plant"/>
    <property type="match status" value="1"/>
</dbReference>
<reference evidence="7 8" key="1">
    <citation type="submission" date="2024-01" db="EMBL/GenBank/DDBJ databases">
        <title>Genome assemblies of Stephania.</title>
        <authorList>
            <person name="Yang L."/>
        </authorList>
    </citation>
    <scope>NUCLEOTIDE SEQUENCE [LARGE SCALE GENOMIC DNA]</scope>
    <source>
        <strain evidence="7">QJT</strain>
        <tissue evidence="7">Leaf</tissue>
    </source>
</reference>
<keyword evidence="4" id="KW-0812">Transmembrane</keyword>
<dbReference type="SMART" id="SM00108">
    <property type="entry name" value="B_lectin"/>
    <property type="match status" value="1"/>
</dbReference>
<evidence type="ECO:0000256" key="1">
    <source>
        <dbReference type="ARBA" id="ARBA00003061"/>
    </source>
</evidence>
<dbReference type="SMART" id="SM00473">
    <property type="entry name" value="PAN_AP"/>
    <property type="match status" value="1"/>
</dbReference>
<keyword evidence="2" id="KW-0732">Signal</keyword>
<dbReference type="Gene3D" id="2.90.10.10">
    <property type="entry name" value="Bulb-type lectin domain"/>
    <property type="match status" value="1"/>
</dbReference>
<dbReference type="Pfam" id="PF00954">
    <property type="entry name" value="S_locus_glycop"/>
    <property type="match status" value="1"/>
</dbReference>
<dbReference type="InterPro" id="IPR003609">
    <property type="entry name" value="Pan_app"/>
</dbReference>
<feature type="transmembrane region" description="Helical" evidence="4">
    <location>
        <begin position="390"/>
        <end position="412"/>
    </location>
</feature>
<evidence type="ECO:0000259" key="6">
    <source>
        <dbReference type="PROSITE" id="PS50948"/>
    </source>
</evidence>
<proteinExistence type="predicted"/>
<dbReference type="PANTHER" id="PTHR32444">
    <property type="entry name" value="BULB-TYPE LECTIN DOMAIN-CONTAINING PROTEIN"/>
    <property type="match status" value="1"/>
</dbReference>